<comment type="subcellular location">
    <subcellularLocation>
        <location evidence="1">Cell membrane</location>
        <topology evidence="1">Multi-pass membrane protein</topology>
    </subcellularLocation>
</comment>
<evidence type="ECO:0000256" key="5">
    <source>
        <dbReference type="ARBA" id="ARBA00023136"/>
    </source>
</evidence>
<keyword evidence="5 6" id="KW-0472">Membrane</keyword>
<evidence type="ECO:0000256" key="6">
    <source>
        <dbReference type="SAM" id="Phobius"/>
    </source>
</evidence>
<keyword evidence="4 6" id="KW-1133">Transmembrane helix</keyword>
<geneLocation type="plasmid" evidence="8">
    <name>pNBC436</name>
</geneLocation>
<dbReference type="InterPro" id="IPR013525">
    <property type="entry name" value="ABC2_TM"/>
</dbReference>
<evidence type="ECO:0000256" key="4">
    <source>
        <dbReference type="ARBA" id="ARBA00022989"/>
    </source>
</evidence>
<feature type="transmembrane region" description="Helical" evidence="6">
    <location>
        <begin position="330"/>
        <end position="349"/>
    </location>
</feature>
<feature type="transmembrane region" description="Helical" evidence="6">
    <location>
        <begin position="274"/>
        <end position="298"/>
    </location>
</feature>
<feature type="transmembrane region" description="Helical" evidence="6">
    <location>
        <begin position="304"/>
        <end position="323"/>
    </location>
</feature>
<evidence type="ECO:0000256" key="1">
    <source>
        <dbReference type="ARBA" id="ARBA00004651"/>
    </source>
</evidence>
<dbReference type="InterPro" id="IPR051449">
    <property type="entry name" value="ABC-2_transporter_component"/>
</dbReference>
<dbReference type="AlphaFoldDB" id="A0A9E8CNQ3"/>
<feature type="transmembrane region" description="Helical" evidence="6">
    <location>
        <begin position="246"/>
        <end position="267"/>
    </location>
</feature>
<dbReference type="Gene3D" id="3.40.1710.10">
    <property type="entry name" value="abc type-2 transporter like domain"/>
    <property type="match status" value="1"/>
</dbReference>
<name>A0A9E8CNQ3_9HYPH</name>
<dbReference type="GO" id="GO:0005886">
    <property type="term" value="C:plasma membrane"/>
    <property type="evidence" value="ECO:0007669"/>
    <property type="project" value="UniProtKB-SubCell"/>
</dbReference>
<feature type="transmembrane region" description="Helical" evidence="6">
    <location>
        <begin position="190"/>
        <end position="215"/>
    </location>
</feature>
<feature type="transmembrane region" description="Helical" evidence="6">
    <location>
        <begin position="27"/>
        <end position="47"/>
    </location>
</feature>
<dbReference type="EMBL" id="CP102775">
    <property type="protein sequence ID" value="UZF90162.1"/>
    <property type="molecule type" value="Genomic_DNA"/>
</dbReference>
<dbReference type="Pfam" id="PF12698">
    <property type="entry name" value="ABC2_membrane_3"/>
    <property type="match status" value="1"/>
</dbReference>
<dbReference type="GO" id="GO:0140359">
    <property type="term" value="F:ABC-type transporter activity"/>
    <property type="evidence" value="ECO:0007669"/>
    <property type="project" value="InterPro"/>
</dbReference>
<evidence type="ECO:0000256" key="2">
    <source>
        <dbReference type="ARBA" id="ARBA00022475"/>
    </source>
</evidence>
<reference evidence="8" key="1">
    <citation type="submission" date="2022-08" db="EMBL/GenBank/DDBJ databases">
        <title>Complete Genome Sequences of 2 Bosea sp. soil isolates.</title>
        <authorList>
            <person name="Alvarez Arevalo M."/>
            <person name="Sterndorff E.B."/>
            <person name="Faurdal D."/>
            <person name="Joergensen T.S."/>
            <person name="Weber T."/>
        </authorList>
    </citation>
    <scope>NUCLEOTIDE SEQUENCE</scope>
    <source>
        <strain evidence="8">NBC_00436</strain>
        <plasmid evidence="8">pNBC436</plasmid>
    </source>
</reference>
<evidence type="ECO:0000313" key="8">
    <source>
        <dbReference type="EMBL" id="UZF90162.1"/>
    </source>
</evidence>
<keyword evidence="3 6" id="KW-0812">Transmembrane</keyword>
<evidence type="ECO:0000259" key="7">
    <source>
        <dbReference type="Pfam" id="PF12698"/>
    </source>
</evidence>
<keyword evidence="2" id="KW-1003">Cell membrane</keyword>
<dbReference type="PANTHER" id="PTHR30294:SF47">
    <property type="entry name" value="INNER MEMBRANE TRANSPORT PERMEASE YHHJ"/>
    <property type="match status" value="1"/>
</dbReference>
<sequence>MRRRGDLRFGFSLVFWREVGWLRRRPLLLVMTTLVPLAVMAVLTLLFNEGLATRLPVGVLDLDRSDLSRSIVRAVDATPDISVAAAVADMAEGKRLMLSGRIHGLLYLRKDLERDVQAGRQPEVVFFYNAQTLTSGNLVLRGVNAALPTIASGLRLSLRTARGMPAEEASASLQPVPVQLGALFNPTMNYTFFLLAALLPSVLQIIVTTTIAYSVGLDAETPYRLCILRRLGGGLLPAIAGKMLPYTVLFLLVLGIADAVLFGVFGLPLQGSRLILVVGAILFIAACQLIGGLLALLLRPMGSAVSIATLVTTPAFGFMGIGFPRFGMNLFAQWWGAMLPGTWFLTLRIDQTVRGTPLDLSLTPLFILGLFVLAPALLLLLRLEALRRGTEDRARRPAEATA</sequence>
<organism evidence="8">
    <name type="scientific">Bosea sp. NBC_00436</name>
    <dbReference type="NCBI Taxonomy" id="2969620"/>
    <lineage>
        <taxon>Bacteria</taxon>
        <taxon>Pseudomonadati</taxon>
        <taxon>Pseudomonadota</taxon>
        <taxon>Alphaproteobacteria</taxon>
        <taxon>Hyphomicrobiales</taxon>
        <taxon>Boseaceae</taxon>
        <taxon>Bosea</taxon>
    </lineage>
</organism>
<proteinExistence type="predicted"/>
<gene>
    <name evidence="8" type="ORF">NWE54_26840</name>
</gene>
<accession>A0A9E8CNQ3</accession>
<evidence type="ECO:0000256" key="3">
    <source>
        <dbReference type="ARBA" id="ARBA00022692"/>
    </source>
</evidence>
<feature type="transmembrane region" description="Helical" evidence="6">
    <location>
        <begin position="361"/>
        <end position="381"/>
    </location>
</feature>
<feature type="domain" description="ABC-2 type transporter transmembrane" evidence="7">
    <location>
        <begin position="28"/>
        <end position="380"/>
    </location>
</feature>
<keyword evidence="8" id="KW-0614">Plasmid</keyword>
<protein>
    <submittedName>
        <fullName evidence="8">ABC transporter permease</fullName>
    </submittedName>
</protein>
<dbReference type="PANTHER" id="PTHR30294">
    <property type="entry name" value="MEMBRANE COMPONENT OF ABC TRANSPORTER YHHJ-RELATED"/>
    <property type="match status" value="1"/>
</dbReference>